<dbReference type="Proteomes" id="UP000640725">
    <property type="component" value="Unassembled WGS sequence"/>
</dbReference>
<dbReference type="PANTHER" id="PTHR12117:SF0">
    <property type="entry name" value="PROLYL 3-HYDROXYLASE OGFOD1"/>
    <property type="match status" value="1"/>
</dbReference>
<dbReference type="PANTHER" id="PTHR12117">
    <property type="entry name" value="HISTONE ACETYLTRANSFERASE COMPLEX"/>
    <property type="match status" value="1"/>
</dbReference>
<feature type="domain" description="Prolyl 4-hydroxylase alpha subunit Fe(2+) 2OG dioxygenase" evidence="1">
    <location>
        <begin position="119"/>
        <end position="218"/>
    </location>
</feature>
<proteinExistence type="predicted"/>
<accession>A0ABR9UEF9</accession>
<keyword evidence="3" id="KW-1185">Reference proteome</keyword>
<comment type="caution">
    <text evidence="2">The sequence shown here is derived from an EMBL/GenBank/DDBJ whole genome shotgun (WGS) entry which is preliminary data.</text>
</comment>
<dbReference type="EMBL" id="JADEWU010000041">
    <property type="protein sequence ID" value="MBE9144849.1"/>
    <property type="molecule type" value="Genomic_DNA"/>
</dbReference>
<dbReference type="InterPro" id="IPR051842">
    <property type="entry name" value="uS12_prolyl_hydroxylase"/>
</dbReference>
<evidence type="ECO:0000259" key="1">
    <source>
        <dbReference type="Pfam" id="PF13640"/>
    </source>
</evidence>
<name>A0ABR9UEF9_9CYAN</name>
<sequence length="275" mass="31577">MTQSLSFCLDLNKLNDLAENQWKSYAEAEPFPHIVIDNFLPESVLDEILEEFPKPGQINWRQFDAEAEKKLASTSELQMGEATRFLLYQLNSSVFLKFLEKLTGISGIIPDPYFHGGGLHQIEKGGFLKMHVDFNKHKGLGLDRRLNLLIYLNKNWQEEYGGHFEMWDAEMTHCFKKVLPIFNRCVIFSTSDFSYHGHPDPLTCPEGMTRKSLALYYYTNGRPPEEVSDTHSTVFQARPGDNLNSKPAPVPLKTLLKKFLPPILFDLRNAIKHKS</sequence>
<dbReference type="Pfam" id="PF13640">
    <property type="entry name" value="2OG-FeII_Oxy_3"/>
    <property type="match status" value="1"/>
</dbReference>
<reference evidence="2 3" key="1">
    <citation type="submission" date="2020-10" db="EMBL/GenBank/DDBJ databases">
        <authorList>
            <person name="Castelo-Branco R."/>
            <person name="Eusebio N."/>
            <person name="Adriana R."/>
            <person name="Vieira A."/>
            <person name="Brugerolle De Fraissinette N."/>
            <person name="Rezende De Castro R."/>
            <person name="Schneider M.P."/>
            <person name="Vasconcelos V."/>
            <person name="Leao P.N."/>
        </authorList>
    </citation>
    <scope>NUCLEOTIDE SEQUENCE [LARGE SCALE GENOMIC DNA]</scope>
    <source>
        <strain evidence="2 3">LEGE 06226</strain>
    </source>
</reference>
<gene>
    <name evidence="2" type="ORF">IQ236_16725</name>
</gene>
<evidence type="ECO:0000313" key="2">
    <source>
        <dbReference type="EMBL" id="MBE9144849.1"/>
    </source>
</evidence>
<organism evidence="2 3">
    <name type="scientific">Planktothrix mougeotii LEGE 06226</name>
    <dbReference type="NCBI Taxonomy" id="1828728"/>
    <lineage>
        <taxon>Bacteria</taxon>
        <taxon>Bacillati</taxon>
        <taxon>Cyanobacteriota</taxon>
        <taxon>Cyanophyceae</taxon>
        <taxon>Oscillatoriophycideae</taxon>
        <taxon>Oscillatoriales</taxon>
        <taxon>Microcoleaceae</taxon>
        <taxon>Planktothrix</taxon>
    </lineage>
</organism>
<protein>
    <submittedName>
        <fullName evidence="2">2OG-Fe(II) oxygenase</fullName>
    </submittedName>
</protein>
<evidence type="ECO:0000313" key="3">
    <source>
        <dbReference type="Proteomes" id="UP000640725"/>
    </source>
</evidence>
<dbReference type="Gene3D" id="2.60.120.620">
    <property type="entry name" value="q2cbj1_9rhob like domain"/>
    <property type="match status" value="1"/>
</dbReference>
<dbReference type="InterPro" id="IPR044862">
    <property type="entry name" value="Pro_4_hyd_alph_FE2OG_OXY"/>
</dbReference>
<dbReference type="RefSeq" id="WP_193870347.1">
    <property type="nucleotide sequence ID" value="NZ_JADEWU010000041.1"/>
</dbReference>